<dbReference type="PANTHER" id="PTHR38340:SF1">
    <property type="entry name" value="S-LAYER PROTEIN"/>
    <property type="match status" value="1"/>
</dbReference>
<evidence type="ECO:0000256" key="5">
    <source>
        <dbReference type="ARBA" id="ARBA00022723"/>
    </source>
</evidence>
<evidence type="ECO:0000256" key="7">
    <source>
        <dbReference type="ARBA" id="ARBA00022833"/>
    </source>
</evidence>
<dbReference type="GO" id="GO:0004222">
    <property type="term" value="F:metalloendopeptidase activity"/>
    <property type="evidence" value="ECO:0007669"/>
    <property type="project" value="InterPro"/>
</dbReference>
<dbReference type="RefSeq" id="WP_089991343.1">
    <property type="nucleotide sequence ID" value="NZ_FOIZ01000001.1"/>
</dbReference>
<gene>
    <name evidence="9" type="ORF">SAMN04488515_1152</name>
</gene>
<organism evidence="9 10">
    <name type="scientific">Cognatiyoonia koreensis</name>
    <dbReference type="NCBI Taxonomy" id="364200"/>
    <lineage>
        <taxon>Bacteria</taxon>
        <taxon>Pseudomonadati</taxon>
        <taxon>Pseudomonadota</taxon>
        <taxon>Alphaproteobacteria</taxon>
        <taxon>Rhodobacterales</taxon>
        <taxon>Paracoccaceae</taxon>
        <taxon>Cognatiyoonia</taxon>
    </lineage>
</organism>
<dbReference type="PRINTS" id="PR00313">
    <property type="entry name" value="CABNDNGRPT"/>
</dbReference>
<accession>A0A1I0PCW2</accession>
<comment type="subcellular location">
    <subcellularLocation>
        <location evidence="1">Secreted</location>
    </subcellularLocation>
</comment>
<evidence type="ECO:0000256" key="6">
    <source>
        <dbReference type="ARBA" id="ARBA00022801"/>
    </source>
</evidence>
<dbReference type="SMART" id="SM00235">
    <property type="entry name" value="ZnMc"/>
    <property type="match status" value="1"/>
</dbReference>
<dbReference type="EMBL" id="FOIZ01000001">
    <property type="protein sequence ID" value="SEW12046.1"/>
    <property type="molecule type" value="Genomic_DNA"/>
</dbReference>
<dbReference type="STRING" id="364200.SAMN04488515_1152"/>
<dbReference type="InterPro" id="IPR001343">
    <property type="entry name" value="Hemolysn_Ca-bd"/>
</dbReference>
<dbReference type="InterPro" id="IPR018511">
    <property type="entry name" value="Hemolysin-typ_Ca-bd_CS"/>
</dbReference>
<feature type="domain" description="Peptidase metallopeptidase" evidence="8">
    <location>
        <begin position="14"/>
        <end position="206"/>
    </location>
</feature>
<dbReference type="AlphaFoldDB" id="A0A1I0PCW2"/>
<dbReference type="GO" id="GO:0031012">
    <property type="term" value="C:extracellular matrix"/>
    <property type="evidence" value="ECO:0007669"/>
    <property type="project" value="InterPro"/>
</dbReference>
<dbReference type="Pfam" id="PF00353">
    <property type="entry name" value="HemolysinCabind"/>
    <property type="match status" value="5"/>
</dbReference>
<keyword evidence="4" id="KW-0645">Protease</keyword>
<dbReference type="Pfam" id="PF00413">
    <property type="entry name" value="Peptidase_M10"/>
    <property type="match status" value="1"/>
</dbReference>
<name>A0A1I0PCW2_9RHOB</name>
<dbReference type="InterPro" id="IPR011049">
    <property type="entry name" value="Serralysin-like_metalloprot_C"/>
</dbReference>
<evidence type="ECO:0000313" key="10">
    <source>
        <dbReference type="Proteomes" id="UP000199167"/>
    </source>
</evidence>
<dbReference type="Proteomes" id="UP000199167">
    <property type="component" value="Unassembled WGS sequence"/>
</dbReference>
<evidence type="ECO:0000256" key="1">
    <source>
        <dbReference type="ARBA" id="ARBA00004613"/>
    </source>
</evidence>
<keyword evidence="7" id="KW-0862">Zinc</keyword>
<dbReference type="PANTHER" id="PTHR38340">
    <property type="entry name" value="S-LAYER PROTEIN"/>
    <property type="match status" value="1"/>
</dbReference>
<dbReference type="InterPro" id="IPR001818">
    <property type="entry name" value="Pept_M10_metallopeptidase"/>
</dbReference>
<keyword evidence="5" id="KW-0479">Metal-binding</keyword>
<sequence>MPSNDIESLLFNGGEFKWTGEAPIGTGAVVTFSFPTNPPDYLDAVDRSNFEAMNATHRKHVRTALDEWEKAGGITFVEVPDDVGGDIRFQLYDMSGLTTGFGQDLAGFAYFPPNRSLDEDDIDGDVFMNSNFYSSGSSMAPGRDGYSVLLHEIGHAIGFKHPFEGTPTIDPSRDNSEFTVMSYDRSHDDTTLGSVDKAALKYLYGTKSYEARWSESYEAVVTNATNGGDLIYGWRNNDFVRAEDGNDTIYTGDGNDRIFDGKGNDTVYAGGSGDDYVRVGGGADKFYADGRNDFIDYIDSPNGIRIDLEANFADGSWAANDIIRGFDGIGGSREGDDVIYGTLDVNLIKTYGGDDRVDGRGGGDRIYLGDGDDFVRAYGEEGQTARFSDDRFYGGTGYDYISYVSSFEGVHINLARDTAAGGEAEDDVIRSFEGVSGSATGDDVIFGSSGRNVIKTYGGNDKVYGGAGADRIELGSGNDYVLAGGGQETFAGSSGEDMISYIKSSGGVRIDLRDNEASRSWASNDTISGFESASGSNAGKDVLLGTDSANILKGNGGSDSLFGRGGNDSLYGGTGQDFFDPGAGNDIVVGGPNGDTFHFDKGEDRDRIVDFQNNIDTLEFDGFKSGFDPLAFASQVGNDVHFNLGEGDRVIVDDITILQLVNDVDVV</sequence>
<dbReference type="GO" id="GO:0006508">
    <property type="term" value="P:proteolysis"/>
    <property type="evidence" value="ECO:0007669"/>
    <property type="project" value="UniProtKB-KW"/>
</dbReference>
<keyword evidence="10" id="KW-1185">Reference proteome</keyword>
<reference evidence="9 10" key="1">
    <citation type="submission" date="2016-10" db="EMBL/GenBank/DDBJ databases">
        <authorList>
            <person name="de Groot N.N."/>
        </authorList>
    </citation>
    <scope>NUCLEOTIDE SEQUENCE [LARGE SCALE GENOMIC DNA]</scope>
    <source>
        <strain evidence="9 10">DSM 17925</strain>
    </source>
</reference>
<evidence type="ECO:0000256" key="2">
    <source>
        <dbReference type="ARBA" id="ARBA00009490"/>
    </source>
</evidence>
<dbReference type="OrthoDB" id="733404at2"/>
<comment type="similarity">
    <text evidence="2">Belongs to the peptidase M10B family.</text>
</comment>
<dbReference type="PROSITE" id="PS00330">
    <property type="entry name" value="HEMOLYSIN_CALCIUM"/>
    <property type="match status" value="1"/>
</dbReference>
<protein>
    <submittedName>
        <fullName evidence="9">Hemolysin-type calcium-binding repeat-containing protein</fullName>
    </submittedName>
</protein>
<dbReference type="InterPro" id="IPR050557">
    <property type="entry name" value="RTX_toxin/Mannuronan_C5-epim"/>
</dbReference>
<dbReference type="CDD" id="cd04277">
    <property type="entry name" value="ZnMc_serralysin_like"/>
    <property type="match status" value="1"/>
</dbReference>
<evidence type="ECO:0000313" key="9">
    <source>
        <dbReference type="EMBL" id="SEW12046.1"/>
    </source>
</evidence>
<dbReference type="SUPFAM" id="SSF55486">
    <property type="entry name" value="Metalloproteases ('zincins'), catalytic domain"/>
    <property type="match status" value="1"/>
</dbReference>
<dbReference type="GO" id="GO:0008270">
    <property type="term" value="F:zinc ion binding"/>
    <property type="evidence" value="ECO:0007669"/>
    <property type="project" value="InterPro"/>
</dbReference>
<dbReference type="Gene3D" id="3.40.390.10">
    <property type="entry name" value="Collagenase (Catalytic Domain)"/>
    <property type="match status" value="1"/>
</dbReference>
<dbReference type="GO" id="GO:0005509">
    <property type="term" value="F:calcium ion binding"/>
    <property type="evidence" value="ECO:0007669"/>
    <property type="project" value="InterPro"/>
</dbReference>
<evidence type="ECO:0000256" key="3">
    <source>
        <dbReference type="ARBA" id="ARBA00022525"/>
    </source>
</evidence>
<dbReference type="InterPro" id="IPR006026">
    <property type="entry name" value="Peptidase_Metallo"/>
</dbReference>
<dbReference type="InterPro" id="IPR034033">
    <property type="entry name" value="Serralysin-like"/>
</dbReference>
<keyword evidence="3" id="KW-0964">Secreted</keyword>
<dbReference type="GO" id="GO:0005576">
    <property type="term" value="C:extracellular region"/>
    <property type="evidence" value="ECO:0007669"/>
    <property type="project" value="UniProtKB-SubCell"/>
</dbReference>
<evidence type="ECO:0000259" key="8">
    <source>
        <dbReference type="SMART" id="SM00235"/>
    </source>
</evidence>
<keyword evidence="6" id="KW-0378">Hydrolase</keyword>
<dbReference type="InterPro" id="IPR024079">
    <property type="entry name" value="MetalloPept_cat_dom_sf"/>
</dbReference>
<dbReference type="SUPFAM" id="SSF51120">
    <property type="entry name" value="beta-Roll"/>
    <property type="match status" value="3"/>
</dbReference>
<proteinExistence type="inferred from homology"/>
<evidence type="ECO:0000256" key="4">
    <source>
        <dbReference type="ARBA" id="ARBA00022670"/>
    </source>
</evidence>
<dbReference type="Gene3D" id="2.150.10.10">
    <property type="entry name" value="Serralysin-like metalloprotease, C-terminal"/>
    <property type="match status" value="3"/>
</dbReference>